<organism evidence="2 3">
    <name type="scientific">Pseudomonas spelaei</name>
    <dbReference type="NCBI Taxonomy" id="1055469"/>
    <lineage>
        <taxon>Bacteria</taxon>
        <taxon>Pseudomonadati</taxon>
        <taxon>Pseudomonadota</taxon>
        <taxon>Gammaproteobacteria</taxon>
        <taxon>Pseudomonadales</taxon>
        <taxon>Pseudomonadaceae</taxon>
        <taxon>Pseudomonas</taxon>
    </lineage>
</organism>
<comment type="caution">
    <text evidence="2">The sequence shown here is derived from an EMBL/GenBank/DDBJ whole genome shotgun (WGS) entry which is preliminary data.</text>
</comment>
<proteinExistence type="predicted"/>
<keyword evidence="3" id="KW-1185">Reference proteome</keyword>
<evidence type="ECO:0000313" key="3">
    <source>
        <dbReference type="Proteomes" id="UP000438196"/>
    </source>
</evidence>
<name>A0A6I3WCQ1_9PSED</name>
<gene>
    <name evidence="2" type="ORF">GNF76_24560</name>
</gene>
<sequence length="245" mass="28313">MTHFEKILPEDLVTNKHFRAEKNLGGQQHALSAARAYVRARHKSCLVSFVTGSYSSGRFGEYSDVDIYVIDERVNKPLREQIITTFPIQVAIMDTRHLQRLLQLESVHGSITITHALYNAKYLSGDTHYFDSIHKDAKQRIETPPLYDRRIVYRCRLAVTNNLIKLRKVNTEIEISCAAVKLFQSVIKYLQLENGSWIYNNEFCHLNLHECDEFTAVRTHFSKAVSGDTYDFCDAIAQLLRSREK</sequence>
<reference evidence="2 3" key="1">
    <citation type="submission" date="2019-11" db="EMBL/GenBank/DDBJ databases">
        <title>Pseudomonas karstica sp. nov. and Pseudomonas spelaei sp. nov. from karst caves.</title>
        <authorList>
            <person name="Zeman M."/>
        </authorList>
    </citation>
    <scope>NUCLEOTIDE SEQUENCE [LARGE SCALE GENOMIC DNA]</scope>
    <source>
        <strain evidence="2 3">CCM 7893</strain>
    </source>
</reference>
<feature type="domain" description="Polymerase nucleotidyl transferase" evidence="1">
    <location>
        <begin position="48"/>
        <end position="75"/>
    </location>
</feature>
<evidence type="ECO:0000313" key="2">
    <source>
        <dbReference type="EMBL" id="MUF07528.1"/>
    </source>
</evidence>
<dbReference type="RefSeq" id="WP_155585671.1">
    <property type="nucleotide sequence ID" value="NZ_JBHSTH010000031.1"/>
</dbReference>
<dbReference type="Proteomes" id="UP000438196">
    <property type="component" value="Unassembled WGS sequence"/>
</dbReference>
<dbReference type="Pfam" id="PF01909">
    <property type="entry name" value="NTP_transf_2"/>
    <property type="match status" value="1"/>
</dbReference>
<dbReference type="AlphaFoldDB" id="A0A6I3WCQ1"/>
<dbReference type="SUPFAM" id="SSF81301">
    <property type="entry name" value="Nucleotidyltransferase"/>
    <property type="match status" value="1"/>
</dbReference>
<dbReference type="OrthoDB" id="43980at2"/>
<dbReference type="EMBL" id="WNNK01000026">
    <property type="protein sequence ID" value="MUF07528.1"/>
    <property type="molecule type" value="Genomic_DNA"/>
</dbReference>
<dbReference type="Gene3D" id="3.30.460.10">
    <property type="entry name" value="Beta Polymerase, domain 2"/>
    <property type="match status" value="1"/>
</dbReference>
<dbReference type="GO" id="GO:0016779">
    <property type="term" value="F:nucleotidyltransferase activity"/>
    <property type="evidence" value="ECO:0007669"/>
    <property type="project" value="InterPro"/>
</dbReference>
<dbReference type="InterPro" id="IPR002934">
    <property type="entry name" value="Polymerase_NTP_transf_dom"/>
</dbReference>
<evidence type="ECO:0000259" key="1">
    <source>
        <dbReference type="Pfam" id="PF01909"/>
    </source>
</evidence>
<dbReference type="CDD" id="cd05403">
    <property type="entry name" value="NT_KNTase_like"/>
    <property type="match status" value="1"/>
</dbReference>
<protein>
    <recommendedName>
        <fullName evidence="1">Polymerase nucleotidyl transferase domain-containing protein</fullName>
    </recommendedName>
</protein>
<dbReference type="InterPro" id="IPR043519">
    <property type="entry name" value="NT_sf"/>
</dbReference>
<accession>A0A6I3WCQ1</accession>